<evidence type="ECO:0000256" key="1">
    <source>
        <dbReference type="SAM" id="MobiDB-lite"/>
    </source>
</evidence>
<dbReference type="EMBL" id="BMJG01000002">
    <property type="protein sequence ID" value="GGC30953.1"/>
    <property type="molecule type" value="Genomic_DNA"/>
</dbReference>
<keyword evidence="3" id="KW-1185">Reference proteome</keyword>
<name>A0ABQ1LZL9_9MICO</name>
<dbReference type="Proteomes" id="UP000632322">
    <property type="component" value="Unassembled WGS sequence"/>
</dbReference>
<accession>A0ABQ1LZL9</accession>
<evidence type="ECO:0000313" key="3">
    <source>
        <dbReference type="Proteomes" id="UP000632322"/>
    </source>
</evidence>
<comment type="caution">
    <text evidence="2">The sequence shown here is derived from an EMBL/GenBank/DDBJ whole genome shotgun (WGS) entry which is preliminary data.</text>
</comment>
<protein>
    <submittedName>
        <fullName evidence="2">Uncharacterized protein</fullName>
    </submittedName>
</protein>
<reference evidence="3" key="1">
    <citation type="journal article" date="2019" name="Int. J. Syst. Evol. Microbiol.">
        <title>The Global Catalogue of Microorganisms (GCM) 10K type strain sequencing project: providing services to taxonomists for standard genome sequencing and annotation.</title>
        <authorList>
            <consortium name="The Broad Institute Genomics Platform"/>
            <consortium name="The Broad Institute Genome Sequencing Center for Infectious Disease"/>
            <person name="Wu L."/>
            <person name="Ma J."/>
        </authorList>
    </citation>
    <scope>NUCLEOTIDE SEQUENCE [LARGE SCALE GENOMIC DNA]</scope>
    <source>
        <strain evidence="3">CGMCC 1.15472</strain>
    </source>
</reference>
<evidence type="ECO:0000313" key="2">
    <source>
        <dbReference type="EMBL" id="GGC30953.1"/>
    </source>
</evidence>
<sequence length="102" mass="11081">MVAGGTVEDEQHCFKRGLLKLNSAVAATRSSESIHPALNFTARKVAISEDPIQNQNVRSDERLAPTNAHPNLADGALEPHPRPKPSGAPGHRICRARRAWIT</sequence>
<organism evidence="2 3">
    <name type="scientific">Brevibacterium sediminis</name>
    <dbReference type="NCBI Taxonomy" id="1857024"/>
    <lineage>
        <taxon>Bacteria</taxon>
        <taxon>Bacillati</taxon>
        <taxon>Actinomycetota</taxon>
        <taxon>Actinomycetes</taxon>
        <taxon>Micrococcales</taxon>
        <taxon>Brevibacteriaceae</taxon>
        <taxon>Brevibacterium</taxon>
    </lineage>
</organism>
<feature type="region of interest" description="Disordered" evidence="1">
    <location>
        <begin position="62"/>
        <end position="94"/>
    </location>
</feature>
<gene>
    <name evidence="2" type="ORF">GCM10010974_11840</name>
</gene>
<proteinExistence type="predicted"/>